<keyword evidence="3" id="KW-1185">Reference proteome</keyword>
<evidence type="ECO:0000313" key="3">
    <source>
        <dbReference type="Proteomes" id="UP001153737"/>
    </source>
</evidence>
<dbReference type="CDD" id="cd10207">
    <property type="entry name" value="ASKHA_NBD_Arp10"/>
    <property type="match status" value="1"/>
</dbReference>
<evidence type="ECO:0008006" key="4">
    <source>
        <dbReference type="Google" id="ProtNLM"/>
    </source>
</evidence>
<dbReference type="SUPFAM" id="SSF53067">
    <property type="entry name" value="Actin-like ATPase domain"/>
    <property type="match status" value="2"/>
</dbReference>
<dbReference type="Pfam" id="PF00022">
    <property type="entry name" value="Actin"/>
    <property type="match status" value="1"/>
</dbReference>
<reference evidence="2" key="2">
    <citation type="submission" date="2022-10" db="EMBL/GenBank/DDBJ databases">
        <authorList>
            <consortium name="ENA_rothamsted_submissions"/>
            <consortium name="culmorum"/>
            <person name="King R."/>
        </authorList>
    </citation>
    <scope>NUCLEOTIDE SEQUENCE</scope>
</reference>
<dbReference type="PANTHER" id="PTHR11937">
    <property type="entry name" value="ACTIN"/>
    <property type="match status" value="1"/>
</dbReference>
<dbReference type="AlphaFoldDB" id="A0A9P0GV67"/>
<comment type="similarity">
    <text evidence="1">Belongs to the actin family.</text>
</comment>
<dbReference type="SMART" id="SM00268">
    <property type="entry name" value="ACTIN"/>
    <property type="match status" value="1"/>
</dbReference>
<proteinExistence type="inferred from homology"/>
<accession>A0A9P0GV67</accession>
<dbReference type="EMBL" id="OU896711">
    <property type="protein sequence ID" value="CAH1170328.1"/>
    <property type="molecule type" value="Genomic_DNA"/>
</dbReference>
<dbReference type="Gene3D" id="3.30.420.40">
    <property type="match status" value="2"/>
</dbReference>
<sequence length="382" mass="43535">MKVKIKLDCIMPVFETLISDKLTVVLDIGAAFTKFGFTGEFAPRAIFRTEVRCKRKNQMRRIWDFESVDDLYDLLVEFIYNIYFKFALLSPKDRPIVVVESLLCPTLFRETLAKVLFSHYEISMMFTLPSHLVSLSSLAIETAMVVDVGYKEAVIIPICHGIPLIEAWQALPIGGEAIHNNLRRLLDSNNTGIHNLPDSIIEDIKIRCCFVTEKSRAEQLASSKSDISVCPEVKYPVEGTQSILVSGKVREKAFEILYEEDNDHLCLSTSILDALLQTNMDLRYKLAENILLIGGTTMAPGFKARLKEELEKQLTFDRYKKLNIKTFAFHVPPCKENYAAWLGGAIYGATELLNMKAVTKEFYFKENRLPDWANLKDNIRNI</sequence>
<reference evidence="2" key="1">
    <citation type="submission" date="2022-01" db="EMBL/GenBank/DDBJ databases">
        <authorList>
            <person name="King R."/>
        </authorList>
    </citation>
    <scope>NUCLEOTIDE SEQUENCE</scope>
</reference>
<dbReference type="InterPro" id="IPR004000">
    <property type="entry name" value="Actin"/>
</dbReference>
<dbReference type="Gene3D" id="3.90.640.10">
    <property type="entry name" value="Actin, Chain A, domain 4"/>
    <property type="match status" value="1"/>
</dbReference>
<gene>
    <name evidence="2" type="ORF">PHAECO_LOCUS9092</name>
</gene>
<dbReference type="InterPro" id="IPR043129">
    <property type="entry name" value="ATPase_NBD"/>
</dbReference>
<evidence type="ECO:0000313" key="2">
    <source>
        <dbReference type="EMBL" id="CAH1170328.1"/>
    </source>
</evidence>
<name>A0A9P0GV67_PHACE</name>
<evidence type="ECO:0000256" key="1">
    <source>
        <dbReference type="RuleBase" id="RU000487"/>
    </source>
</evidence>
<dbReference type="Proteomes" id="UP001153737">
    <property type="component" value="Chromosome 5"/>
</dbReference>
<protein>
    <recommendedName>
        <fullName evidence="4">Actin-related protein 10</fullName>
    </recommendedName>
</protein>
<organism evidence="2 3">
    <name type="scientific">Phaedon cochleariae</name>
    <name type="common">Mustard beetle</name>
    <dbReference type="NCBI Taxonomy" id="80249"/>
    <lineage>
        <taxon>Eukaryota</taxon>
        <taxon>Metazoa</taxon>
        <taxon>Ecdysozoa</taxon>
        <taxon>Arthropoda</taxon>
        <taxon>Hexapoda</taxon>
        <taxon>Insecta</taxon>
        <taxon>Pterygota</taxon>
        <taxon>Neoptera</taxon>
        <taxon>Endopterygota</taxon>
        <taxon>Coleoptera</taxon>
        <taxon>Polyphaga</taxon>
        <taxon>Cucujiformia</taxon>
        <taxon>Chrysomeloidea</taxon>
        <taxon>Chrysomelidae</taxon>
        <taxon>Chrysomelinae</taxon>
        <taxon>Chrysomelini</taxon>
        <taxon>Phaedon</taxon>
    </lineage>
</organism>